<reference evidence="5 6" key="1">
    <citation type="submission" date="2023-07" db="EMBL/GenBank/DDBJ databases">
        <title>Genomic Encyclopedia of Type Strains, Phase IV (KMG-IV): sequencing the most valuable type-strain genomes for metagenomic binning, comparative biology and taxonomic classification.</title>
        <authorList>
            <person name="Goeker M."/>
        </authorList>
    </citation>
    <scope>NUCLEOTIDE SEQUENCE [LARGE SCALE GENOMIC DNA]</scope>
    <source>
        <strain evidence="5 6">DSM 1112</strain>
    </source>
</reference>
<dbReference type="PROSITE" id="PS01124">
    <property type="entry name" value="HTH_ARAC_FAMILY_2"/>
    <property type="match status" value="1"/>
</dbReference>
<dbReference type="PANTHER" id="PTHR46796">
    <property type="entry name" value="HTH-TYPE TRANSCRIPTIONAL ACTIVATOR RHAS-RELATED"/>
    <property type="match status" value="1"/>
</dbReference>
<dbReference type="EMBL" id="JAUSVF010000002">
    <property type="protein sequence ID" value="MDQ0322735.1"/>
    <property type="molecule type" value="Genomic_DNA"/>
</dbReference>
<keyword evidence="3" id="KW-0804">Transcription</keyword>
<comment type="caution">
    <text evidence="5">The sequence shown here is derived from an EMBL/GenBank/DDBJ whole genome shotgun (WGS) entry which is preliminary data.</text>
</comment>
<feature type="domain" description="HTH araC/xylS-type" evidence="4">
    <location>
        <begin position="199"/>
        <end position="300"/>
    </location>
</feature>
<keyword evidence="2" id="KW-0238">DNA-binding</keyword>
<evidence type="ECO:0000256" key="1">
    <source>
        <dbReference type="ARBA" id="ARBA00023015"/>
    </source>
</evidence>
<dbReference type="Proteomes" id="UP001230207">
    <property type="component" value="Unassembled WGS sequence"/>
</dbReference>
<evidence type="ECO:0000256" key="2">
    <source>
        <dbReference type="ARBA" id="ARBA00023125"/>
    </source>
</evidence>
<dbReference type="InterPro" id="IPR018062">
    <property type="entry name" value="HTH_AraC-typ_CS"/>
</dbReference>
<keyword evidence="1" id="KW-0805">Transcription regulation</keyword>
<dbReference type="PANTHER" id="PTHR46796:SF12">
    <property type="entry name" value="HTH-TYPE DNA-BINDING TRANSCRIPTIONAL ACTIVATOR EUTR"/>
    <property type="match status" value="1"/>
</dbReference>
<proteinExistence type="predicted"/>
<dbReference type="InterPro" id="IPR018060">
    <property type="entry name" value="HTH_AraC"/>
</dbReference>
<evidence type="ECO:0000313" key="5">
    <source>
        <dbReference type="EMBL" id="MDQ0322735.1"/>
    </source>
</evidence>
<organism evidence="5 6">
    <name type="scientific">Pararhizobium capsulatum DSM 1112</name>
    <dbReference type="NCBI Taxonomy" id="1121113"/>
    <lineage>
        <taxon>Bacteria</taxon>
        <taxon>Pseudomonadati</taxon>
        <taxon>Pseudomonadota</taxon>
        <taxon>Alphaproteobacteria</taxon>
        <taxon>Hyphomicrobiales</taxon>
        <taxon>Rhizobiaceae</taxon>
        <taxon>Rhizobium/Agrobacterium group</taxon>
        <taxon>Pararhizobium</taxon>
    </lineage>
</organism>
<sequence length="309" mass="34735">MFSQRSYEDASDQENALPGWQQQYLQLSQGSYAGEVALLELNGVTIIRERVNVALEQFYSAPDDSLIFYGHAPASGGFYVNGNLHGGSTLGFGCRWSERLAVSQCMSDMVMVVLDLASLGIRQQPPVGVFSGRSANQAQGLYDWLETLLDLHARDHGAVAGQTEDLLADMIKDRMTLLLEHGDLAQPEIRHPSDLKDYRLLVDWLESHPQEPVTVTELSAALKLPAARLRSACQTFTGYRLDDILLIRRLNHARRDLIAARDRPRKVSDVALDWGFFHWGRFAARYRQHFGETPSETVRNFGRQTLTFA</sequence>
<gene>
    <name evidence="5" type="ORF">QO002_004941</name>
</gene>
<dbReference type="PROSITE" id="PS00041">
    <property type="entry name" value="HTH_ARAC_FAMILY_1"/>
    <property type="match status" value="1"/>
</dbReference>
<keyword evidence="6" id="KW-1185">Reference proteome</keyword>
<dbReference type="SMART" id="SM00342">
    <property type="entry name" value="HTH_ARAC"/>
    <property type="match status" value="1"/>
</dbReference>
<dbReference type="RefSeq" id="WP_307234640.1">
    <property type="nucleotide sequence ID" value="NZ_JAUSVF010000002.1"/>
</dbReference>
<dbReference type="SUPFAM" id="SSF46689">
    <property type="entry name" value="Homeodomain-like"/>
    <property type="match status" value="1"/>
</dbReference>
<evidence type="ECO:0000313" key="6">
    <source>
        <dbReference type="Proteomes" id="UP001230207"/>
    </source>
</evidence>
<dbReference type="Gene3D" id="1.10.10.60">
    <property type="entry name" value="Homeodomain-like"/>
    <property type="match status" value="1"/>
</dbReference>
<dbReference type="InterPro" id="IPR009057">
    <property type="entry name" value="Homeodomain-like_sf"/>
</dbReference>
<protein>
    <submittedName>
        <fullName evidence="5">AraC family ethanolamine operon transcriptional activator</fullName>
    </submittedName>
</protein>
<evidence type="ECO:0000256" key="3">
    <source>
        <dbReference type="ARBA" id="ARBA00023163"/>
    </source>
</evidence>
<evidence type="ECO:0000259" key="4">
    <source>
        <dbReference type="PROSITE" id="PS01124"/>
    </source>
</evidence>
<accession>A0ABU0BWU4</accession>
<dbReference type="InterPro" id="IPR050204">
    <property type="entry name" value="AraC_XylS_family_regulators"/>
</dbReference>
<name>A0ABU0BWU4_9HYPH</name>
<dbReference type="Pfam" id="PF12833">
    <property type="entry name" value="HTH_18"/>
    <property type="match status" value="1"/>
</dbReference>